<evidence type="ECO:0000256" key="6">
    <source>
        <dbReference type="ARBA" id="ARBA00022692"/>
    </source>
</evidence>
<dbReference type="PROSITE" id="PS01069">
    <property type="entry name" value="DAGK_PROKAR"/>
    <property type="match status" value="1"/>
</dbReference>
<comment type="subcellular location">
    <subcellularLocation>
        <location evidence="1">Cell membrane</location>
        <topology evidence="1">Multi-pass membrane protein</topology>
    </subcellularLocation>
</comment>
<evidence type="ECO:0000256" key="5">
    <source>
        <dbReference type="ARBA" id="ARBA00022679"/>
    </source>
</evidence>
<evidence type="ECO:0000256" key="13">
    <source>
        <dbReference type="ARBA" id="ARBA00023209"/>
    </source>
</evidence>
<dbReference type="CDD" id="cd14265">
    <property type="entry name" value="UDPK_IM_like"/>
    <property type="match status" value="1"/>
</dbReference>
<keyword evidence="8 16" id="KW-0418">Kinase</keyword>
<comment type="caution">
    <text evidence="16">The sequence shown here is derived from an EMBL/GenBank/DDBJ whole genome shotgun (WGS) entry which is preliminary data.</text>
</comment>
<evidence type="ECO:0000256" key="15">
    <source>
        <dbReference type="SAM" id="Phobius"/>
    </source>
</evidence>
<dbReference type="InterPro" id="IPR000829">
    <property type="entry name" value="DAGK"/>
</dbReference>
<evidence type="ECO:0000256" key="1">
    <source>
        <dbReference type="ARBA" id="ARBA00004651"/>
    </source>
</evidence>
<keyword evidence="9" id="KW-0067">ATP-binding</keyword>
<dbReference type="EMBL" id="JBHTGQ010000002">
    <property type="protein sequence ID" value="MFC7748615.1"/>
    <property type="molecule type" value="Genomic_DNA"/>
</dbReference>
<protein>
    <submittedName>
        <fullName evidence="16">Diacylglycerol kinase family protein</fullName>
        <ecNumber evidence="16">2.7.1.-</ecNumber>
    </submittedName>
</protein>
<organism evidence="16 17">
    <name type="scientific">Paenibacillus thermoaerophilus</name>
    <dbReference type="NCBI Taxonomy" id="1215385"/>
    <lineage>
        <taxon>Bacteria</taxon>
        <taxon>Bacillati</taxon>
        <taxon>Bacillota</taxon>
        <taxon>Bacilli</taxon>
        <taxon>Bacillales</taxon>
        <taxon>Paenibacillaceae</taxon>
        <taxon>Paenibacillus</taxon>
    </lineage>
</organism>
<proteinExistence type="inferred from homology"/>
<gene>
    <name evidence="16" type="ORF">ACFQWB_01470</name>
</gene>
<evidence type="ECO:0000256" key="11">
    <source>
        <dbReference type="ARBA" id="ARBA00023098"/>
    </source>
</evidence>
<keyword evidence="5 16" id="KW-0808">Transferase</keyword>
<evidence type="ECO:0000256" key="12">
    <source>
        <dbReference type="ARBA" id="ARBA00023136"/>
    </source>
</evidence>
<keyword evidence="7" id="KW-0547">Nucleotide-binding</keyword>
<evidence type="ECO:0000256" key="4">
    <source>
        <dbReference type="ARBA" id="ARBA00022516"/>
    </source>
</evidence>
<evidence type="ECO:0000256" key="10">
    <source>
        <dbReference type="ARBA" id="ARBA00022989"/>
    </source>
</evidence>
<dbReference type="PANTHER" id="PTHR34299">
    <property type="entry name" value="DIACYLGLYCEROL KINASE"/>
    <property type="match status" value="1"/>
</dbReference>
<dbReference type="InterPro" id="IPR036945">
    <property type="entry name" value="DAGK_sf"/>
</dbReference>
<keyword evidence="4" id="KW-0444">Lipid biosynthesis</keyword>
<name>A0ABW2V0W7_9BACL</name>
<dbReference type="EC" id="2.7.1.-" evidence="16"/>
<keyword evidence="17" id="KW-1185">Reference proteome</keyword>
<keyword evidence="13" id="KW-0594">Phospholipid biosynthesis</keyword>
<dbReference type="GO" id="GO:0016301">
    <property type="term" value="F:kinase activity"/>
    <property type="evidence" value="ECO:0007669"/>
    <property type="project" value="UniProtKB-KW"/>
</dbReference>
<comment type="similarity">
    <text evidence="2">Belongs to the bacterial diacylglycerol kinase family.</text>
</comment>
<dbReference type="Gene3D" id="1.10.287.3610">
    <property type="match status" value="1"/>
</dbReference>
<feature type="transmembrane region" description="Helical" evidence="15">
    <location>
        <begin position="100"/>
        <end position="120"/>
    </location>
</feature>
<evidence type="ECO:0000313" key="17">
    <source>
        <dbReference type="Proteomes" id="UP001596528"/>
    </source>
</evidence>
<dbReference type="Proteomes" id="UP001596528">
    <property type="component" value="Unassembled WGS sequence"/>
</dbReference>
<keyword evidence="10 15" id="KW-1133">Transmembrane helix</keyword>
<keyword evidence="3" id="KW-1003">Cell membrane</keyword>
<evidence type="ECO:0000313" key="16">
    <source>
        <dbReference type="EMBL" id="MFC7748615.1"/>
    </source>
</evidence>
<keyword evidence="14" id="KW-1208">Phospholipid metabolism</keyword>
<evidence type="ECO:0000256" key="2">
    <source>
        <dbReference type="ARBA" id="ARBA00005967"/>
    </source>
</evidence>
<keyword evidence="12 15" id="KW-0472">Membrane</keyword>
<keyword evidence="6 15" id="KW-0812">Transmembrane</keyword>
<evidence type="ECO:0000256" key="14">
    <source>
        <dbReference type="ARBA" id="ARBA00023264"/>
    </source>
</evidence>
<keyword evidence="11" id="KW-0443">Lipid metabolism</keyword>
<accession>A0ABW2V0W7</accession>
<reference evidence="17" key="1">
    <citation type="journal article" date="2019" name="Int. J. Syst. Evol. Microbiol.">
        <title>The Global Catalogue of Microorganisms (GCM) 10K type strain sequencing project: providing services to taxonomists for standard genome sequencing and annotation.</title>
        <authorList>
            <consortium name="The Broad Institute Genomics Platform"/>
            <consortium name="The Broad Institute Genome Sequencing Center for Infectious Disease"/>
            <person name="Wu L."/>
            <person name="Ma J."/>
        </authorList>
    </citation>
    <scope>NUCLEOTIDE SEQUENCE [LARGE SCALE GENOMIC DNA]</scope>
    <source>
        <strain evidence="17">JCM 18657</strain>
    </source>
</reference>
<evidence type="ECO:0000256" key="3">
    <source>
        <dbReference type="ARBA" id="ARBA00022475"/>
    </source>
</evidence>
<dbReference type="RefSeq" id="WP_138787668.1">
    <property type="nucleotide sequence ID" value="NZ_JBHTGQ010000002.1"/>
</dbReference>
<dbReference type="PANTHER" id="PTHR34299:SF1">
    <property type="entry name" value="DIACYLGLYCEROL KINASE"/>
    <property type="match status" value="1"/>
</dbReference>
<evidence type="ECO:0000256" key="7">
    <source>
        <dbReference type="ARBA" id="ARBA00022741"/>
    </source>
</evidence>
<dbReference type="Pfam" id="PF01219">
    <property type="entry name" value="DAGK_prokar"/>
    <property type="match status" value="1"/>
</dbReference>
<evidence type="ECO:0000256" key="9">
    <source>
        <dbReference type="ARBA" id="ARBA00022840"/>
    </source>
</evidence>
<dbReference type="InterPro" id="IPR033717">
    <property type="entry name" value="UDPK"/>
</dbReference>
<evidence type="ECO:0000256" key="8">
    <source>
        <dbReference type="ARBA" id="ARBA00022777"/>
    </source>
</evidence>
<sequence length="130" mass="13617">MSRVNNRKPSAGSLYKSFGYALRGLGRVIVSERNMKIHTAVAACVLALAAWLRLPAEDWPPLLICIGMVMGLEAMNSAVERAVDLASPGRHELAGWAKDAAAGAVLIAAVAAAGVGLLILGPPLWSRLFG</sequence>